<accession>A0A087GGB2</accession>
<organism evidence="1 2">
    <name type="scientific">Arabis alpina</name>
    <name type="common">Alpine rock-cress</name>
    <dbReference type="NCBI Taxonomy" id="50452"/>
    <lineage>
        <taxon>Eukaryota</taxon>
        <taxon>Viridiplantae</taxon>
        <taxon>Streptophyta</taxon>
        <taxon>Embryophyta</taxon>
        <taxon>Tracheophyta</taxon>
        <taxon>Spermatophyta</taxon>
        <taxon>Magnoliopsida</taxon>
        <taxon>eudicotyledons</taxon>
        <taxon>Gunneridae</taxon>
        <taxon>Pentapetalae</taxon>
        <taxon>rosids</taxon>
        <taxon>malvids</taxon>
        <taxon>Brassicales</taxon>
        <taxon>Brassicaceae</taxon>
        <taxon>Arabideae</taxon>
        <taxon>Arabis</taxon>
    </lineage>
</organism>
<evidence type="ECO:0000313" key="2">
    <source>
        <dbReference type="Proteomes" id="UP000029120"/>
    </source>
</evidence>
<keyword evidence="2" id="KW-1185">Reference proteome</keyword>
<proteinExistence type="predicted"/>
<dbReference type="AlphaFoldDB" id="A0A087GGB2"/>
<gene>
    <name evidence="1" type="ordered locus">AALP_Aa7g064300</name>
</gene>
<evidence type="ECO:0000313" key="1">
    <source>
        <dbReference type="EMBL" id="KFK28914.1"/>
    </source>
</evidence>
<protein>
    <submittedName>
        <fullName evidence="1">Uncharacterized protein</fullName>
    </submittedName>
</protein>
<dbReference type="Proteomes" id="UP000029120">
    <property type="component" value="Chromosome 7"/>
</dbReference>
<reference evidence="2" key="1">
    <citation type="journal article" date="2015" name="Nat. Plants">
        <title>Genome expansion of Arabis alpina linked with retrotransposition and reduced symmetric DNA methylation.</title>
        <authorList>
            <person name="Willing E.M."/>
            <person name="Rawat V."/>
            <person name="Mandakova T."/>
            <person name="Maumus F."/>
            <person name="James G.V."/>
            <person name="Nordstroem K.J."/>
            <person name="Becker C."/>
            <person name="Warthmann N."/>
            <person name="Chica C."/>
            <person name="Szarzynska B."/>
            <person name="Zytnicki M."/>
            <person name="Albani M.C."/>
            <person name="Kiefer C."/>
            <person name="Bergonzi S."/>
            <person name="Castaings L."/>
            <person name="Mateos J.L."/>
            <person name="Berns M.C."/>
            <person name="Bujdoso N."/>
            <person name="Piofczyk T."/>
            <person name="de Lorenzo L."/>
            <person name="Barrero-Sicilia C."/>
            <person name="Mateos I."/>
            <person name="Piednoel M."/>
            <person name="Hagmann J."/>
            <person name="Chen-Min-Tao R."/>
            <person name="Iglesias-Fernandez R."/>
            <person name="Schuster S.C."/>
            <person name="Alonso-Blanco C."/>
            <person name="Roudier F."/>
            <person name="Carbonero P."/>
            <person name="Paz-Ares J."/>
            <person name="Davis S.J."/>
            <person name="Pecinka A."/>
            <person name="Quesneville H."/>
            <person name="Colot V."/>
            <person name="Lysak M.A."/>
            <person name="Weigel D."/>
            <person name="Coupland G."/>
            <person name="Schneeberger K."/>
        </authorList>
    </citation>
    <scope>NUCLEOTIDE SEQUENCE [LARGE SCALE GENOMIC DNA]</scope>
    <source>
        <strain evidence="2">cv. Pajares</strain>
    </source>
</reference>
<sequence length="161" mass="18181">MCSPSLWSDLSLTVRSQANAPKPLDAPDSRYNRLTRQLLTTTHIKTSTTFGLTSSMGSWSLPLASPKIVPGYVSESSIFKNFTDISLQNLSKMGQIHKLCTLMIEIPIEFIDSFYREKFKSTNLFPCGEIIFINEEMLTKTYPNISLREECFQTKLNLEGG</sequence>
<dbReference type="Gramene" id="KFK28914">
    <property type="protein sequence ID" value="KFK28914"/>
    <property type="gene ID" value="AALP_AA7G064300"/>
</dbReference>
<dbReference type="EMBL" id="CM002875">
    <property type="protein sequence ID" value="KFK28914.1"/>
    <property type="molecule type" value="Genomic_DNA"/>
</dbReference>
<name>A0A087GGB2_ARAAL</name>